<dbReference type="Gene3D" id="1.25.40.10">
    <property type="entry name" value="Tetratricopeptide repeat domain"/>
    <property type="match status" value="1"/>
</dbReference>
<evidence type="ECO:0000313" key="3">
    <source>
        <dbReference type="Proteomes" id="UP000319836"/>
    </source>
</evidence>
<comment type="caution">
    <text evidence="2">The sequence shown here is derived from an EMBL/GenBank/DDBJ whole genome shotgun (WGS) entry which is preliminary data.</text>
</comment>
<dbReference type="EMBL" id="VBPA01000234">
    <property type="protein sequence ID" value="TMQ70096.1"/>
    <property type="molecule type" value="Genomic_DNA"/>
</dbReference>
<evidence type="ECO:0000313" key="2">
    <source>
        <dbReference type="EMBL" id="TMQ70096.1"/>
    </source>
</evidence>
<reference evidence="2 3" key="1">
    <citation type="journal article" date="2019" name="Nat. Microbiol.">
        <title>Mediterranean grassland soil C-N compound turnover is dependent on rainfall and depth, and is mediated by genomically divergent microorganisms.</title>
        <authorList>
            <person name="Diamond S."/>
            <person name="Andeer P.F."/>
            <person name="Li Z."/>
            <person name="Crits-Christoph A."/>
            <person name="Burstein D."/>
            <person name="Anantharaman K."/>
            <person name="Lane K.R."/>
            <person name="Thomas B.C."/>
            <person name="Pan C."/>
            <person name="Northen T.R."/>
            <person name="Banfield J.F."/>
        </authorList>
    </citation>
    <scope>NUCLEOTIDE SEQUENCE [LARGE SCALE GENOMIC DNA]</scope>
    <source>
        <strain evidence="2">WS_10</strain>
    </source>
</reference>
<accession>A0A538U2H9</accession>
<organism evidence="2 3">
    <name type="scientific">Eiseniibacteriota bacterium</name>
    <dbReference type="NCBI Taxonomy" id="2212470"/>
    <lineage>
        <taxon>Bacteria</taxon>
        <taxon>Candidatus Eiseniibacteriota</taxon>
    </lineage>
</organism>
<dbReference type="PROSITE" id="PS50005">
    <property type="entry name" value="TPR"/>
    <property type="match status" value="1"/>
</dbReference>
<dbReference type="InterPro" id="IPR019734">
    <property type="entry name" value="TPR_rpt"/>
</dbReference>
<name>A0A538U2H9_UNCEI</name>
<evidence type="ECO:0000256" key="1">
    <source>
        <dbReference type="PROSITE-ProRule" id="PRU00339"/>
    </source>
</evidence>
<feature type="non-terminal residue" evidence="2">
    <location>
        <position position="144"/>
    </location>
</feature>
<dbReference type="AlphaFoldDB" id="A0A538U2H9"/>
<dbReference type="InterPro" id="IPR011990">
    <property type="entry name" value="TPR-like_helical_dom_sf"/>
</dbReference>
<gene>
    <name evidence="2" type="ORF">E6K80_09570</name>
</gene>
<feature type="repeat" description="TPR" evidence="1">
    <location>
        <begin position="3"/>
        <end position="36"/>
    </location>
</feature>
<proteinExistence type="predicted"/>
<keyword evidence="1" id="KW-0802">TPR repeat</keyword>
<dbReference type="Pfam" id="PF14559">
    <property type="entry name" value="TPR_19"/>
    <property type="match status" value="1"/>
</dbReference>
<dbReference type="SUPFAM" id="SSF48452">
    <property type="entry name" value="TPR-like"/>
    <property type="match status" value="1"/>
</dbReference>
<dbReference type="Proteomes" id="UP000319836">
    <property type="component" value="Unassembled WGS sequence"/>
</dbReference>
<protein>
    <submittedName>
        <fullName evidence="2">Tetratricopeptide repeat protein</fullName>
    </submittedName>
</protein>
<sequence length="144" mass="15733">MSSATHNNLGGVYYEADRLEDAAAAFRASLELSPQRYDTRSFLAQVLARLGRDDEALAEARAEPDDVFRLLALVVIHEIAGRAAEAEAALREMTAKHAENYPVQVAEAYGARGQADAAFAWLERALAQGDSGLVHIKPSPHFRR</sequence>